<feature type="domain" description="Myb-like" evidence="8">
    <location>
        <begin position="125"/>
        <end position="175"/>
    </location>
</feature>
<feature type="region of interest" description="Disordered" evidence="7">
    <location>
        <begin position="225"/>
        <end position="284"/>
    </location>
</feature>
<feature type="compositionally biased region" description="Polar residues" evidence="7">
    <location>
        <begin position="226"/>
        <end position="247"/>
    </location>
</feature>
<feature type="compositionally biased region" description="Basic and acidic residues" evidence="7">
    <location>
        <begin position="249"/>
        <end position="273"/>
    </location>
</feature>
<dbReference type="InterPro" id="IPR017930">
    <property type="entry name" value="Myb_dom"/>
</dbReference>
<dbReference type="InterPro" id="IPR009057">
    <property type="entry name" value="Homeodomain-like_sf"/>
</dbReference>
<evidence type="ECO:0000313" key="10">
    <source>
        <dbReference type="EMBL" id="KAG2243075.1"/>
    </source>
</evidence>
<comment type="caution">
    <text evidence="10">The sequence shown here is derived from an EMBL/GenBank/DDBJ whole genome shotgun (WGS) entry which is preliminary data.</text>
</comment>
<sequence>MEVGKRMEMLQRKSSIETEPRTLHLDQIENAREEALCVIKTKTFQEALDIFTKVEMEIATIEMSRGSNSFDNKKTKFRDHWKPFEDDKLKQLVEQYGPHRWSIIGQHISGRTGKSCRQRWYNQLAPYINKAPFTREEEERLLEAHRIHGNRWAVIAKLFPGRANNAVKNHYYSAMARRKRQGFSSTPTSPFNQFWSPIFTLPSISDYLYPFQRYQMDNSRGPWPYTSASAPRSDQLVSSPISNAQQETDLERRKSNEMGDHQAATPDHEKNSSGEDGTSMIDHGEKRDVPFFDFLGVGLDS</sequence>
<dbReference type="PROSITE" id="PS50090">
    <property type="entry name" value="MYB_LIKE"/>
    <property type="match status" value="2"/>
</dbReference>
<proteinExistence type="predicted"/>
<keyword evidence="2" id="KW-0677">Repeat</keyword>
<protein>
    <submittedName>
        <fullName evidence="10">Uncharacterized protein</fullName>
    </submittedName>
</protein>
<dbReference type="AlphaFoldDB" id="A0A8X7TID1"/>
<dbReference type="Proteomes" id="UP000886595">
    <property type="component" value="Unassembled WGS sequence"/>
</dbReference>
<evidence type="ECO:0000256" key="1">
    <source>
        <dbReference type="ARBA" id="ARBA00004123"/>
    </source>
</evidence>
<accession>A0A8X7TID1</accession>
<keyword evidence="11" id="KW-1185">Reference proteome</keyword>
<comment type="subcellular location">
    <subcellularLocation>
        <location evidence="1">Nucleus</location>
    </subcellularLocation>
</comment>
<dbReference type="GO" id="GO:0000981">
    <property type="term" value="F:DNA-binding transcription factor activity, RNA polymerase II-specific"/>
    <property type="evidence" value="ECO:0007669"/>
    <property type="project" value="TreeGrafter"/>
</dbReference>
<name>A0A8X7TID1_BRACI</name>
<keyword evidence="3" id="KW-0805">Transcription regulation</keyword>
<dbReference type="SUPFAM" id="SSF46689">
    <property type="entry name" value="Homeodomain-like"/>
    <property type="match status" value="1"/>
</dbReference>
<dbReference type="CDD" id="cd00167">
    <property type="entry name" value="SANT"/>
    <property type="match status" value="2"/>
</dbReference>
<keyword evidence="6" id="KW-0539">Nucleus</keyword>
<dbReference type="Gene3D" id="1.10.10.60">
    <property type="entry name" value="Homeodomain-like"/>
    <property type="match status" value="2"/>
</dbReference>
<dbReference type="GO" id="GO:0000978">
    <property type="term" value="F:RNA polymerase II cis-regulatory region sequence-specific DNA binding"/>
    <property type="evidence" value="ECO:0007669"/>
    <property type="project" value="TreeGrafter"/>
</dbReference>
<keyword evidence="5" id="KW-0804">Transcription</keyword>
<keyword evidence="4" id="KW-0238">DNA-binding</keyword>
<gene>
    <name evidence="10" type="ORF">Bca52824_095087</name>
</gene>
<organism evidence="10 11">
    <name type="scientific">Brassica carinata</name>
    <name type="common">Ethiopian mustard</name>
    <name type="synonym">Abyssinian cabbage</name>
    <dbReference type="NCBI Taxonomy" id="52824"/>
    <lineage>
        <taxon>Eukaryota</taxon>
        <taxon>Viridiplantae</taxon>
        <taxon>Streptophyta</taxon>
        <taxon>Embryophyta</taxon>
        <taxon>Tracheophyta</taxon>
        <taxon>Spermatophyta</taxon>
        <taxon>Magnoliopsida</taxon>
        <taxon>eudicotyledons</taxon>
        <taxon>Gunneridae</taxon>
        <taxon>Pentapetalae</taxon>
        <taxon>rosids</taxon>
        <taxon>malvids</taxon>
        <taxon>Brassicales</taxon>
        <taxon>Brassicaceae</taxon>
        <taxon>Brassiceae</taxon>
        <taxon>Brassica</taxon>
    </lineage>
</organism>
<dbReference type="PROSITE" id="PS51294">
    <property type="entry name" value="HTH_MYB"/>
    <property type="match status" value="2"/>
</dbReference>
<dbReference type="OrthoDB" id="2143914at2759"/>
<feature type="domain" description="Myb-like" evidence="8">
    <location>
        <begin position="73"/>
        <end position="124"/>
    </location>
</feature>
<evidence type="ECO:0000256" key="7">
    <source>
        <dbReference type="SAM" id="MobiDB-lite"/>
    </source>
</evidence>
<evidence type="ECO:0000256" key="2">
    <source>
        <dbReference type="ARBA" id="ARBA00022737"/>
    </source>
</evidence>
<reference evidence="10 11" key="1">
    <citation type="submission" date="2020-02" db="EMBL/GenBank/DDBJ databases">
        <authorList>
            <person name="Ma Q."/>
            <person name="Huang Y."/>
            <person name="Song X."/>
            <person name="Pei D."/>
        </authorList>
    </citation>
    <scope>NUCLEOTIDE SEQUENCE [LARGE SCALE GENOMIC DNA]</scope>
    <source>
        <strain evidence="10">Sxm20200214</strain>
        <tissue evidence="10">Leaf</tissue>
    </source>
</reference>
<dbReference type="FunFam" id="1.10.10.60:FF:000060">
    <property type="entry name" value="MYB transcription factor"/>
    <property type="match status" value="1"/>
</dbReference>
<dbReference type="InterPro" id="IPR050560">
    <property type="entry name" value="MYB_TF"/>
</dbReference>
<dbReference type="PANTHER" id="PTHR45614">
    <property type="entry name" value="MYB PROTEIN-RELATED"/>
    <property type="match status" value="1"/>
</dbReference>
<dbReference type="EMBL" id="JAAMPC010000274">
    <property type="protein sequence ID" value="KAG2243075.1"/>
    <property type="molecule type" value="Genomic_DNA"/>
</dbReference>
<dbReference type="SMART" id="SM00717">
    <property type="entry name" value="SANT"/>
    <property type="match status" value="2"/>
</dbReference>
<evidence type="ECO:0000259" key="9">
    <source>
        <dbReference type="PROSITE" id="PS51294"/>
    </source>
</evidence>
<feature type="domain" description="HTH myb-type" evidence="9">
    <location>
        <begin position="73"/>
        <end position="128"/>
    </location>
</feature>
<dbReference type="InterPro" id="IPR001005">
    <property type="entry name" value="SANT/Myb"/>
</dbReference>
<evidence type="ECO:0000256" key="6">
    <source>
        <dbReference type="ARBA" id="ARBA00023242"/>
    </source>
</evidence>
<dbReference type="PANTHER" id="PTHR45614:SF178">
    <property type="entry name" value="(RAPE) HYPOTHETICAL PROTEIN"/>
    <property type="match status" value="1"/>
</dbReference>
<evidence type="ECO:0000256" key="5">
    <source>
        <dbReference type="ARBA" id="ARBA00023163"/>
    </source>
</evidence>
<dbReference type="GO" id="GO:0005634">
    <property type="term" value="C:nucleus"/>
    <property type="evidence" value="ECO:0007669"/>
    <property type="project" value="UniProtKB-SubCell"/>
</dbReference>
<evidence type="ECO:0000259" key="8">
    <source>
        <dbReference type="PROSITE" id="PS50090"/>
    </source>
</evidence>
<evidence type="ECO:0000256" key="4">
    <source>
        <dbReference type="ARBA" id="ARBA00023125"/>
    </source>
</evidence>
<feature type="domain" description="HTH myb-type" evidence="9">
    <location>
        <begin position="129"/>
        <end position="179"/>
    </location>
</feature>
<dbReference type="Pfam" id="PF13921">
    <property type="entry name" value="Myb_DNA-bind_6"/>
    <property type="match status" value="1"/>
</dbReference>
<evidence type="ECO:0000313" key="11">
    <source>
        <dbReference type="Proteomes" id="UP000886595"/>
    </source>
</evidence>
<evidence type="ECO:0000256" key="3">
    <source>
        <dbReference type="ARBA" id="ARBA00023015"/>
    </source>
</evidence>